<dbReference type="Proteomes" id="UP000249016">
    <property type="component" value="Unassembled WGS sequence"/>
</dbReference>
<feature type="transmembrane region" description="Helical" evidence="1">
    <location>
        <begin position="222"/>
        <end position="242"/>
    </location>
</feature>
<keyword evidence="1" id="KW-0472">Membrane</keyword>
<evidence type="ECO:0000313" key="3">
    <source>
        <dbReference type="Proteomes" id="UP000249016"/>
    </source>
</evidence>
<sequence length="249" mass="28571">MWYFCPKLLVGLTIGFIGFTIVGTISHEAGHYIVAKYYGFDATIHYGYTDFGKMPTHYRQNAEAIKALRDKYKLIKKRGEHYFLADSVDFPEKPYYETLVQQQQQTLFPIHLGGPVQTMMTGTIGWGLLILNRQWWRGQKTLSVAVWLIIFVALFWLRQSFNFVMAIYAMLMKGEWSSRMDEVKIANDLQLWPATISLITGLAGLYVLAFISLRVVPKTQRLTFLVSGLVGGLLGFWIWLGWLGPKLMP</sequence>
<keyword evidence="3" id="KW-1185">Reference proteome</keyword>
<keyword evidence="1" id="KW-1133">Transmembrane helix</keyword>
<evidence type="ECO:0000256" key="1">
    <source>
        <dbReference type="SAM" id="Phobius"/>
    </source>
</evidence>
<accession>A0A327NJD9</accession>
<evidence type="ECO:0000313" key="2">
    <source>
        <dbReference type="EMBL" id="RAI75480.1"/>
    </source>
</evidence>
<dbReference type="AlphaFoldDB" id="A0A327NJD9"/>
<name>A0A327NJD9_9BACT</name>
<feature type="transmembrane region" description="Helical" evidence="1">
    <location>
        <begin position="191"/>
        <end position="210"/>
    </location>
</feature>
<gene>
    <name evidence="2" type="ORF">HMF3257_17285</name>
</gene>
<protein>
    <submittedName>
        <fullName evidence="2">Uncharacterized protein</fullName>
    </submittedName>
</protein>
<feature type="transmembrane region" description="Helical" evidence="1">
    <location>
        <begin position="144"/>
        <end position="171"/>
    </location>
</feature>
<organism evidence="2 3">
    <name type="scientific">Spirosoma telluris</name>
    <dbReference type="NCBI Taxonomy" id="2183553"/>
    <lineage>
        <taxon>Bacteria</taxon>
        <taxon>Pseudomonadati</taxon>
        <taxon>Bacteroidota</taxon>
        <taxon>Cytophagia</taxon>
        <taxon>Cytophagales</taxon>
        <taxon>Cytophagaceae</taxon>
        <taxon>Spirosoma</taxon>
    </lineage>
</organism>
<reference evidence="2 3" key="1">
    <citation type="submission" date="2018-06" db="EMBL/GenBank/DDBJ databases">
        <title>Spirosoma sp. HMF3257 Genome sequencing and assembly.</title>
        <authorList>
            <person name="Kang H."/>
            <person name="Cha I."/>
            <person name="Kim H."/>
            <person name="Kang J."/>
            <person name="Joh K."/>
        </authorList>
    </citation>
    <scope>NUCLEOTIDE SEQUENCE [LARGE SCALE GENOMIC DNA]</scope>
    <source>
        <strain evidence="2 3">HMF3257</strain>
    </source>
</reference>
<dbReference type="EMBL" id="QLII01000001">
    <property type="protein sequence ID" value="RAI75480.1"/>
    <property type="molecule type" value="Genomic_DNA"/>
</dbReference>
<proteinExistence type="predicted"/>
<feature type="transmembrane region" description="Helical" evidence="1">
    <location>
        <begin position="112"/>
        <end position="132"/>
    </location>
</feature>
<keyword evidence="1" id="KW-0812">Transmembrane</keyword>
<comment type="caution">
    <text evidence="2">The sequence shown here is derived from an EMBL/GenBank/DDBJ whole genome shotgun (WGS) entry which is preliminary data.</text>
</comment>